<evidence type="ECO:0000256" key="18">
    <source>
        <dbReference type="PIRSR" id="PIRSR600829-4"/>
    </source>
</evidence>
<evidence type="ECO:0000256" key="11">
    <source>
        <dbReference type="ARBA" id="ARBA00023098"/>
    </source>
</evidence>
<dbReference type="OrthoDB" id="9789934at2"/>
<dbReference type="PANTHER" id="PTHR34299">
    <property type="entry name" value="DIACYLGLYCEROL KINASE"/>
    <property type="match status" value="1"/>
</dbReference>
<keyword evidence="5" id="KW-0808">Transferase</keyword>
<evidence type="ECO:0000256" key="9">
    <source>
        <dbReference type="ARBA" id="ARBA00022840"/>
    </source>
</evidence>
<keyword evidence="11" id="KW-0443">Lipid metabolism</keyword>
<feature type="active site" description="Proton acceptor" evidence="15">
    <location>
        <position position="91"/>
    </location>
</feature>
<evidence type="ECO:0000256" key="15">
    <source>
        <dbReference type="PIRSR" id="PIRSR600829-1"/>
    </source>
</evidence>
<comment type="cofactor">
    <cofactor evidence="18">
        <name>Mg(2+)</name>
        <dbReference type="ChEBI" id="CHEBI:18420"/>
    </cofactor>
    <text evidence="18">Mn(2+), Zn(2+), Cd(2+) and Co(2+) support activity to lesser extents.</text>
</comment>
<evidence type="ECO:0000256" key="4">
    <source>
        <dbReference type="ARBA" id="ARBA00022516"/>
    </source>
</evidence>
<keyword evidence="7 17" id="KW-0547">Nucleotide-binding</keyword>
<keyword evidence="9 17" id="KW-0067">ATP-binding</keyword>
<evidence type="ECO:0000313" key="21">
    <source>
        <dbReference type="Proteomes" id="UP000218702"/>
    </source>
</evidence>
<feature type="binding site" evidence="18">
    <location>
        <position position="98"/>
    </location>
    <ligand>
        <name>a divalent metal cation</name>
        <dbReference type="ChEBI" id="CHEBI:60240"/>
    </ligand>
</feature>
<feature type="binding site" evidence="17">
    <location>
        <position position="98"/>
    </location>
    <ligand>
        <name>ATP</name>
        <dbReference type="ChEBI" id="CHEBI:30616"/>
    </ligand>
</feature>
<dbReference type="PANTHER" id="PTHR34299:SF1">
    <property type="entry name" value="DIACYLGLYCEROL KINASE"/>
    <property type="match status" value="1"/>
</dbReference>
<evidence type="ECO:0000256" key="10">
    <source>
        <dbReference type="ARBA" id="ARBA00022989"/>
    </source>
</evidence>
<feature type="transmembrane region" description="Helical" evidence="19">
    <location>
        <begin position="53"/>
        <end position="72"/>
    </location>
</feature>
<comment type="subcellular location">
    <subcellularLocation>
        <location evidence="1">Cell membrane</location>
        <topology evidence="1">Multi-pass membrane protein</topology>
    </subcellularLocation>
</comment>
<reference evidence="20 21" key="1">
    <citation type="submission" date="2017-06" db="EMBL/GenBank/DDBJ databases">
        <title>Genome sequencing of cyanobaciteial culture collection at National Institute for Environmental Studies (NIES).</title>
        <authorList>
            <person name="Hirose Y."/>
            <person name="Shimura Y."/>
            <person name="Fujisawa T."/>
            <person name="Nakamura Y."/>
            <person name="Kawachi M."/>
        </authorList>
    </citation>
    <scope>NUCLEOTIDE SEQUENCE [LARGE SCALE GENOMIC DNA]</scope>
    <source>
        <strain evidence="20 21">NIES-806</strain>
    </source>
</reference>
<dbReference type="InterPro" id="IPR036945">
    <property type="entry name" value="DAGK_sf"/>
</dbReference>
<dbReference type="EMBL" id="AP018316">
    <property type="protein sequence ID" value="BAZ87966.1"/>
    <property type="molecule type" value="Genomic_DNA"/>
</dbReference>
<dbReference type="GO" id="GO:0005886">
    <property type="term" value="C:plasma membrane"/>
    <property type="evidence" value="ECO:0007669"/>
    <property type="project" value="UniProtKB-SubCell"/>
</dbReference>
<feature type="binding site" evidence="17">
    <location>
        <begin position="117"/>
        <end position="118"/>
    </location>
    <ligand>
        <name>ATP</name>
        <dbReference type="ChEBI" id="CHEBI:30616"/>
    </ligand>
</feature>
<evidence type="ECO:0000256" key="3">
    <source>
        <dbReference type="ARBA" id="ARBA00022475"/>
    </source>
</evidence>
<dbReference type="PROSITE" id="PS01069">
    <property type="entry name" value="DAGK_PROKAR"/>
    <property type="match status" value="1"/>
</dbReference>
<dbReference type="RefSeq" id="WP_096670282.1">
    <property type="nucleotide sequence ID" value="NZ_AP018316.1"/>
</dbReference>
<feature type="binding site" evidence="17">
    <location>
        <position position="38"/>
    </location>
    <ligand>
        <name>ATP</name>
        <dbReference type="ChEBI" id="CHEBI:30616"/>
    </ligand>
</feature>
<dbReference type="KEGG" id="dcm:NIES806_41990"/>
<dbReference type="Pfam" id="PF01219">
    <property type="entry name" value="DAGK_prokar"/>
    <property type="match status" value="1"/>
</dbReference>
<dbReference type="GO" id="GO:0005524">
    <property type="term" value="F:ATP binding"/>
    <property type="evidence" value="ECO:0007669"/>
    <property type="project" value="UniProtKB-KW"/>
</dbReference>
<keyword evidence="21" id="KW-1185">Reference proteome</keyword>
<keyword evidence="8 20" id="KW-0418">Kinase</keyword>
<keyword evidence="4" id="KW-0444">Lipid biosynthesis</keyword>
<keyword evidence="18" id="KW-0479">Metal-binding</keyword>
<keyword evidence="6 19" id="KW-0812">Transmembrane</keyword>
<dbReference type="Proteomes" id="UP000218702">
    <property type="component" value="Chromosome"/>
</dbReference>
<proteinExistence type="inferred from homology"/>
<evidence type="ECO:0000256" key="7">
    <source>
        <dbReference type="ARBA" id="ARBA00022741"/>
    </source>
</evidence>
<keyword evidence="3" id="KW-1003">Cell membrane</keyword>
<dbReference type="Gene3D" id="1.10.287.3610">
    <property type="match status" value="1"/>
</dbReference>
<feature type="transmembrane region" description="Helical" evidence="19">
    <location>
        <begin position="24"/>
        <end position="41"/>
    </location>
</feature>
<evidence type="ECO:0000256" key="6">
    <source>
        <dbReference type="ARBA" id="ARBA00022692"/>
    </source>
</evidence>
<dbReference type="GO" id="GO:0016301">
    <property type="term" value="F:kinase activity"/>
    <property type="evidence" value="ECO:0007669"/>
    <property type="project" value="UniProtKB-KW"/>
</dbReference>
<feature type="transmembrane region" description="Helical" evidence="19">
    <location>
        <begin position="78"/>
        <end position="97"/>
    </location>
</feature>
<evidence type="ECO:0000256" key="14">
    <source>
        <dbReference type="ARBA" id="ARBA00023264"/>
    </source>
</evidence>
<sequence>MPPKVSSSPTNNSLPTLVSKDRELSWQIASNLFVSFKYAWAGITYAFQTQRNFRIHVAVCALAIGLSVFLQLETVEVSIIFVTSGLVLTLELVNTSIESIVDLTVKQSYHELAKVAKDCAAAAVLVSALVALLVASTLILPPLARLILSRF</sequence>
<evidence type="ECO:0000256" key="19">
    <source>
        <dbReference type="SAM" id="Phobius"/>
    </source>
</evidence>
<dbReference type="GO" id="GO:0008654">
    <property type="term" value="P:phospholipid biosynthetic process"/>
    <property type="evidence" value="ECO:0007669"/>
    <property type="project" value="UniProtKB-KW"/>
</dbReference>
<evidence type="ECO:0000256" key="1">
    <source>
        <dbReference type="ARBA" id="ARBA00004651"/>
    </source>
</evidence>
<feature type="transmembrane region" description="Helical" evidence="19">
    <location>
        <begin position="118"/>
        <end position="140"/>
    </location>
</feature>
<gene>
    <name evidence="20" type="ORF">NIES806_41990</name>
</gene>
<evidence type="ECO:0000313" key="20">
    <source>
        <dbReference type="EMBL" id="BAZ87966.1"/>
    </source>
</evidence>
<evidence type="ECO:0000256" key="8">
    <source>
        <dbReference type="ARBA" id="ARBA00022777"/>
    </source>
</evidence>
<dbReference type="InterPro" id="IPR033717">
    <property type="entry name" value="UDPK"/>
</dbReference>
<evidence type="ECO:0000256" key="5">
    <source>
        <dbReference type="ARBA" id="ARBA00022679"/>
    </source>
</evidence>
<evidence type="ECO:0000256" key="2">
    <source>
        <dbReference type="ARBA" id="ARBA00005967"/>
    </source>
</evidence>
<feature type="binding site" evidence="16">
    <location>
        <position position="91"/>
    </location>
    <ligand>
        <name>substrate</name>
    </ligand>
</feature>
<evidence type="ECO:0000256" key="12">
    <source>
        <dbReference type="ARBA" id="ARBA00023136"/>
    </source>
</evidence>
<dbReference type="InterPro" id="IPR000829">
    <property type="entry name" value="DAGK"/>
</dbReference>
<protein>
    <submittedName>
        <fullName evidence="20">Diacylglycerol kinase</fullName>
    </submittedName>
</protein>
<name>A0A1Z4V8S0_9CYAN</name>
<keyword evidence="14" id="KW-1208">Phospholipid metabolism</keyword>
<organism evidence="20 21">
    <name type="scientific">Dolichospermum compactum NIES-806</name>
    <dbReference type="NCBI Taxonomy" id="1973481"/>
    <lineage>
        <taxon>Bacteria</taxon>
        <taxon>Bacillati</taxon>
        <taxon>Cyanobacteriota</taxon>
        <taxon>Cyanophyceae</taxon>
        <taxon>Nostocales</taxon>
        <taxon>Aphanizomenonaceae</taxon>
        <taxon>Dolichospermum</taxon>
        <taxon>Dolichospermum compactum</taxon>
    </lineage>
</organism>
<evidence type="ECO:0000256" key="13">
    <source>
        <dbReference type="ARBA" id="ARBA00023209"/>
    </source>
</evidence>
<evidence type="ECO:0000256" key="17">
    <source>
        <dbReference type="PIRSR" id="PIRSR600829-3"/>
    </source>
</evidence>
<keyword evidence="18" id="KW-0460">Magnesium</keyword>
<dbReference type="CDD" id="cd14265">
    <property type="entry name" value="UDPK_IM_like"/>
    <property type="match status" value="1"/>
</dbReference>
<dbReference type="GO" id="GO:0046872">
    <property type="term" value="F:metal ion binding"/>
    <property type="evidence" value="ECO:0007669"/>
    <property type="project" value="UniProtKB-KW"/>
</dbReference>
<comment type="similarity">
    <text evidence="2">Belongs to the bacterial diacylglycerol kinase family.</text>
</comment>
<dbReference type="AlphaFoldDB" id="A0A1Z4V8S0"/>
<accession>A0A1Z4V8S0</accession>
<evidence type="ECO:0000256" key="16">
    <source>
        <dbReference type="PIRSR" id="PIRSR600829-2"/>
    </source>
</evidence>
<keyword evidence="12 19" id="KW-0472">Membrane</keyword>
<keyword evidence="13" id="KW-0594">Phospholipid biosynthesis</keyword>
<keyword evidence="10 19" id="KW-1133">Transmembrane helix</keyword>